<organism evidence="1 2">
    <name type="scientific">Turicimonas muris</name>
    <dbReference type="NCBI Taxonomy" id="1796652"/>
    <lineage>
        <taxon>Bacteria</taxon>
        <taxon>Pseudomonadati</taxon>
        <taxon>Pseudomonadota</taxon>
        <taxon>Betaproteobacteria</taxon>
        <taxon>Burkholderiales</taxon>
        <taxon>Sutterellaceae</taxon>
        <taxon>Turicimonas</taxon>
    </lineage>
</organism>
<reference evidence="2" key="1">
    <citation type="submission" date="2017-05" db="EMBL/GenBank/DDBJ databases">
        <title>Improved OligoMM genomes.</title>
        <authorList>
            <person name="Garzetti D."/>
        </authorList>
    </citation>
    <scope>NUCLEOTIDE SEQUENCE [LARGE SCALE GENOMIC DNA]</scope>
    <source>
        <strain evidence="2">YL45</strain>
    </source>
</reference>
<sequence>MEEKLSPEQASLPSLDDSKTLKALFQSQAHAIANRLSEAQRKNVARSEVVEIDKKAAALMASTLLGLNPAFEKPVVNTPEKFERNIRGGLADELKKTGFSEKDLEDRTALFQIASYIFTNEVHQLINELSKDPDNIETNGAKALNDLLERWSSILERQ</sequence>
<dbReference type="Proteomes" id="UP000214610">
    <property type="component" value="Unassembled WGS sequence"/>
</dbReference>
<accession>A0A227KNU8</accession>
<keyword evidence="2" id="KW-1185">Reference proteome</keyword>
<dbReference type="AlphaFoldDB" id="A0A227KNU8"/>
<evidence type="ECO:0000313" key="1">
    <source>
        <dbReference type="EMBL" id="OXE49624.1"/>
    </source>
</evidence>
<gene>
    <name evidence="1" type="ORF">ADH67_05680</name>
</gene>
<dbReference type="EMBL" id="NHMP01000003">
    <property type="protein sequence ID" value="OXE49624.1"/>
    <property type="molecule type" value="Genomic_DNA"/>
</dbReference>
<dbReference type="RefSeq" id="WP_066592943.1">
    <property type="nucleotide sequence ID" value="NZ_CAJTBZ010000011.1"/>
</dbReference>
<name>A0A227KNU8_9BURK</name>
<comment type="caution">
    <text evidence="1">The sequence shown here is derived from an EMBL/GenBank/DDBJ whole genome shotgun (WGS) entry which is preliminary data.</text>
</comment>
<proteinExistence type="predicted"/>
<evidence type="ECO:0000313" key="2">
    <source>
        <dbReference type="Proteomes" id="UP000214610"/>
    </source>
</evidence>
<protein>
    <submittedName>
        <fullName evidence="1">Uncharacterized protein</fullName>
    </submittedName>
</protein>
<dbReference type="GeneID" id="78361520"/>